<dbReference type="EMBL" id="CP155447">
    <property type="protein sequence ID" value="XBH03476.1"/>
    <property type="molecule type" value="Genomic_DNA"/>
</dbReference>
<sequence>MSLRLSPHESATDRAGSKNQPLPGLNPGRLANLMRQAVRRCRLDLSGAVVVTEAATGAYAVTPILAAMAEASKVFAVARPSRHGTVRDVVDQTNAVALAAKVPGVVEVITELTSEIIARADVLTNSGHVRPIDRRMVGHMKPTAVIPLMYESWEFRDSDVDLAACRERGIPVAGTNERHPEVDVFSYLGMMAVKLLLDAGVSIYRSRILVLCDNPFESYIRRGLVVAGASVNSVADLGGEVSCEEVDAIVVAQRPGGQPVIGPRQAGLIAERFPGVVVAQFWGDLDRDALDRAGVVYWPEQAPKLGHMGVLPSDIGPEAIVRLQAGGLKVAEVLRRKTQGEENPEWEYLDVI</sequence>
<protein>
    <submittedName>
        <fullName evidence="2">Uncharacterized protein</fullName>
    </submittedName>
</protein>
<dbReference type="AlphaFoldDB" id="A0AAU7CE75"/>
<evidence type="ECO:0000256" key="1">
    <source>
        <dbReference type="SAM" id="MobiDB-lite"/>
    </source>
</evidence>
<accession>A0AAU7CE75</accession>
<gene>
    <name evidence="2" type="ORF">V5E97_35000</name>
</gene>
<reference evidence="2" key="1">
    <citation type="submission" date="2024-05" db="EMBL/GenBank/DDBJ databases">
        <title>Planctomycetes of the genus Singulisphaera possess chitinolytic capabilities.</title>
        <authorList>
            <person name="Ivanova A."/>
        </authorList>
    </citation>
    <scope>NUCLEOTIDE SEQUENCE</scope>
    <source>
        <strain evidence="2">Ch08T</strain>
    </source>
</reference>
<organism evidence="2">
    <name type="scientific">Singulisphaera sp. Ch08</name>
    <dbReference type="NCBI Taxonomy" id="3120278"/>
    <lineage>
        <taxon>Bacteria</taxon>
        <taxon>Pseudomonadati</taxon>
        <taxon>Planctomycetota</taxon>
        <taxon>Planctomycetia</taxon>
        <taxon>Isosphaerales</taxon>
        <taxon>Isosphaeraceae</taxon>
        <taxon>Singulisphaera</taxon>
    </lineage>
</organism>
<evidence type="ECO:0000313" key="2">
    <source>
        <dbReference type="EMBL" id="XBH03476.1"/>
    </source>
</evidence>
<name>A0AAU7CE75_9BACT</name>
<feature type="region of interest" description="Disordered" evidence="1">
    <location>
        <begin position="1"/>
        <end position="28"/>
    </location>
</feature>
<feature type="compositionally biased region" description="Basic and acidic residues" evidence="1">
    <location>
        <begin position="1"/>
        <end position="16"/>
    </location>
</feature>
<dbReference type="RefSeq" id="WP_406696210.1">
    <property type="nucleotide sequence ID" value="NZ_CP155447.1"/>
</dbReference>
<proteinExistence type="predicted"/>